<evidence type="ECO:0000313" key="1">
    <source>
        <dbReference type="EMBL" id="SMQ73997.1"/>
    </source>
</evidence>
<accession>A0ABY1RGQ4</accession>
<sequence>MRKETILIDDDYRNHIAAEFPDRSMELVDEQIGEVLKYLTILSEGSRARFIPLTREADEIWHEMIVQTQSYFDLCEALPGGRYIHHESIGIDGFAQRIGRREAVAQFVEWIPDYTSRFGPFTEPSASHWSVVQFLRQELGLSLDEVNALGSPVSV</sequence>
<name>A0ABY1RGQ4_9MICO</name>
<comment type="caution">
    <text evidence="1">The sequence shown here is derived from an EMBL/GenBank/DDBJ whole genome shotgun (WGS) entry which is preliminary data.</text>
</comment>
<reference evidence="1 2" key="1">
    <citation type="submission" date="2017-04" db="EMBL/GenBank/DDBJ databases">
        <authorList>
            <person name="Varghese N."/>
            <person name="Submissions S."/>
        </authorList>
    </citation>
    <scope>NUCLEOTIDE SEQUENCE [LARGE SCALE GENOMIC DNA]</scope>
    <source>
        <strain evidence="1 2">VKM Ac-1784</strain>
    </source>
</reference>
<dbReference type="EMBL" id="FXWJ01000005">
    <property type="protein sequence ID" value="SMQ73997.1"/>
    <property type="molecule type" value="Genomic_DNA"/>
</dbReference>
<dbReference type="Proteomes" id="UP000194464">
    <property type="component" value="Unassembled WGS sequence"/>
</dbReference>
<gene>
    <name evidence="1" type="ORF">SAMN06295909_3493</name>
</gene>
<evidence type="ECO:0000313" key="2">
    <source>
        <dbReference type="Proteomes" id="UP000194464"/>
    </source>
</evidence>
<keyword evidence="2" id="KW-1185">Reference proteome</keyword>
<proteinExistence type="predicted"/>
<protein>
    <submittedName>
        <fullName evidence="1">Uncharacterized protein</fullName>
    </submittedName>
</protein>
<organism evidence="1 2">
    <name type="scientific">Plantibacter elymi</name>
    <name type="common">nom. nud.</name>
    <dbReference type="NCBI Taxonomy" id="199708"/>
    <lineage>
        <taxon>Bacteria</taxon>
        <taxon>Bacillati</taxon>
        <taxon>Actinomycetota</taxon>
        <taxon>Actinomycetes</taxon>
        <taxon>Micrococcales</taxon>
        <taxon>Microbacteriaceae</taxon>
        <taxon>Plantibacter</taxon>
    </lineage>
</organism>